<dbReference type="GO" id="GO:0016787">
    <property type="term" value="F:hydrolase activity"/>
    <property type="evidence" value="ECO:0007669"/>
    <property type="project" value="UniProtKB-UniRule"/>
</dbReference>
<evidence type="ECO:0000313" key="7">
    <source>
        <dbReference type="Proteomes" id="UP000027821"/>
    </source>
</evidence>
<dbReference type="PANTHER" id="PTHR14226">
    <property type="entry name" value="NEUROPATHY TARGET ESTERASE/SWISS CHEESE D.MELANOGASTER"/>
    <property type="match status" value="1"/>
</dbReference>
<feature type="active site" description="Nucleophile" evidence="4">
    <location>
        <position position="41"/>
    </location>
</feature>
<dbReference type="RefSeq" id="WP_035074337.1">
    <property type="nucleotide sequence ID" value="NZ_JMIH01000021.1"/>
</dbReference>
<evidence type="ECO:0000256" key="2">
    <source>
        <dbReference type="ARBA" id="ARBA00022963"/>
    </source>
</evidence>
<dbReference type="InterPro" id="IPR016035">
    <property type="entry name" value="Acyl_Trfase/lysoPLipase"/>
</dbReference>
<comment type="caution">
    <text evidence="4">Lacks conserved residue(s) required for the propagation of feature annotation.</text>
</comment>
<evidence type="ECO:0000313" key="6">
    <source>
        <dbReference type="EMBL" id="KEO73515.1"/>
    </source>
</evidence>
<evidence type="ECO:0000259" key="5">
    <source>
        <dbReference type="PROSITE" id="PS51635"/>
    </source>
</evidence>
<feature type="short sequence motif" description="DGA/G" evidence="4">
    <location>
        <begin position="155"/>
        <end position="157"/>
    </location>
</feature>
<comment type="caution">
    <text evidence="6">The sequence shown here is derived from an EMBL/GenBank/DDBJ whole genome shotgun (WGS) entry which is preliminary data.</text>
</comment>
<dbReference type="STRING" id="1048983.EL17_11460"/>
<keyword evidence="2 4" id="KW-0442">Lipid degradation</keyword>
<evidence type="ECO:0000256" key="4">
    <source>
        <dbReference type="PROSITE-ProRule" id="PRU01161"/>
    </source>
</evidence>
<dbReference type="Proteomes" id="UP000027821">
    <property type="component" value="Unassembled WGS sequence"/>
</dbReference>
<evidence type="ECO:0000256" key="3">
    <source>
        <dbReference type="ARBA" id="ARBA00023098"/>
    </source>
</evidence>
<dbReference type="Pfam" id="PF01734">
    <property type="entry name" value="Patatin"/>
    <property type="match status" value="1"/>
</dbReference>
<dbReference type="SUPFAM" id="SSF52151">
    <property type="entry name" value="FabD/lysophospholipase-like"/>
    <property type="match status" value="1"/>
</dbReference>
<gene>
    <name evidence="6" type="ORF">EL17_11460</name>
</gene>
<reference evidence="6 7" key="1">
    <citation type="submission" date="2014-04" db="EMBL/GenBank/DDBJ databases">
        <title>Characterization and application of a salt tolerant electro-active bacterium.</title>
        <authorList>
            <person name="Yang L."/>
            <person name="Wei S."/>
            <person name="Tay Q.X.M."/>
        </authorList>
    </citation>
    <scope>NUCLEOTIDE SEQUENCE [LARGE SCALE GENOMIC DNA]</scope>
    <source>
        <strain evidence="6 7">LY1</strain>
    </source>
</reference>
<sequence length="300" mass="33114">MATKTVSLVLSSGGARGLAHIGVIEALEANGYQINAIAGCSMGALIAGVYAKGNLKEFTHWICHLDRIDVFSLMDFTLSSRGFIKGEKVFNVIQTLIGDIQIEELPVPFLCNAVDISNGEERIFDNGSLFSAIRASASIPTVIQPAQIDGRQYVDGGLVNPLPLSLLKPFQSDLVVASDVNGPIDCLVPQRNSEKEESSILAVPAWVVEYKQKISKYLPRDKKEAIKLKSVGFFDLMTFTLDVMQDKISDYIVAQHPVDLHIKISRRQCGTFEFYRAKEIIDIGRQLTLDALKEKKLMQP</sequence>
<keyword evidence="3 4" id="KW-0443">Lipid metabolism</keyword>
<feature type="domain" description="PNPLA" evidence="5">
    <location>
        <begin position="8"/>
        <end position="168"/>
    </location>
</feature>
<dbReference type="PANTHER" id="PTHR14226:SF76">
    <property type="entry name" value="NTE FAMILY PROTEIN RSSA"/>
    <property type="match status" value="1"/>
</dbReference>
<dbReference type="InterPro" id="IPR050301">
    <property type="entry name" value="NTE"/>
</dbReference>
<keyword evidence="7" id="KW-1185">Reference proteome</keyword>
<dbReference type="InterPro" id="IPR002641">
    <property type="entry name" value="PNPLA_dom"/>
</dbReference>
<dbReference type="eggNOG" id="COG1752">
    <property type="taxonomic scope" value="Bacteria"/>
</dbReference>
<feature type="active site" description="Proton acceptor" evidence="4">
    <location>
        <position position="155"/>
    </location>
</feature>
<dbReference type="Gene3D" id="3.40.1090.10">
    <property type="entry name" value="Cytosolic phospholipase A2 catalytic domain"/>
    <property type="match status" value="2"/>
</dbReference>
<accession>A0A074KZ77</accession>
<dbReference type="GO" id="GO:0016042">
    <property type="term" value="P:lipid catabolic process"/>
    <property type="evidence" value="ECO:0007669"/>
    <property type="project" value="UniProtKB-UniRule"/>
</dbReference>
<dbReference type="EMBL" id="JMIH01000021">
    <property type="protein sequence ID" value="KEO73515.1"/>
    <property type="molecule type" value="Genomic_DNA"/>
</dbReference>
<protein>
    <submittedName>
        <fullName evidence="6">Phospholipase</fullName>
    </submittedName>
</protein>
<proteinExistence type="predicted"/>
<evidence type="ECO:0000256" key="1">
    <source>
        <dbReference type="ARBA" id="ARBA00022801"/>
    </source>
</evidence>
<organism evidence="6 7">
    <name type="scientific">Anditalea andensis</name>
    <dbReference type="NCBI Taxonomy" id="1048983"/>
    <lineage>
        <taxon>Bacteria</taxon>
        <taxon>Pseudomonadati</taxon>
        <taxon>Bacteroidota</taxon>
        <taxon>Cytophagia</taxon>
        <taxon>Cytophagales</taxon>
        <taxon>Cytophagaceae</taxon>
        <taxon>Anditalea</taxon>
    </lineage>
</organism>
<feature type="short sequence motif" description="GXSXG" evidence="4">
    <location>
        <begin position="39"/>
        <end position="43"/>
    </location>
</feature>
<dbReference type="OrthoDB" id="9770965at2"/>
<keyword evidence="1 4" id="KW-0378">Hydrolase</keyword>
<dbReference type="AlphaFoldDB" id="A0A074KZ77"/>
<dbReference type="PROSITE" id="PS51635">
    <property type="entry name" value="PNPLA"/>
    <property type="match status" value="1"/>
</dbReference>
<name>A0A074KZ77_9BACT</name>